<dbReference type="InterPro" id="IPR047201">
    <property type="entry name" value="ERI-1_3'hExo-like"/>
</dbReference>
<name>A0A0H4I0L1_9GAMM</name>
<keyword evidence="6" id="KW-1185">Reference proteome</keyword>
<dbReference type="PATRIC" id="fig|330734.3.peg.470"/>
<evidence type="ECO:0000259" key="4">
    <source>
        <dbReference type="SMART" id="SM00479"/>
    </source>
</evidence>
<keyword evidence="1" id="KW-0540">Nuclease</keyword>
<keyword evidence="2" id="KW-0378">Hydrolase</keyword>
<protein>
    <submittedName>
        <fullName evidence="5">Exonuclease</fullName>
    </submittedName>
</protein>
<proteinExistence type="predicted"/>
<dbReference type="CDD" id="cd06133">
    <property type="entry name" value="ERI-1_3'hExo_like"/>
    <property type="match status" value="1"/>
</dbReference>
<feature type="domain" description="Exonuclease" evidence="4">
    <location>
        <begin position="8"/>
        <end position="194"/>
    </location>
</feature>
<dbReference type="SUPFAM" id="SSF53098">
    <property type="entry name" value="Ribonuclease H-like"/>
    <property type="match status" value="1"/>
</dbReference>
<dbReference type="InterPro" id="IPR013520">
    <property type="entry name" value="Ribonucl_H"/>
</dbReference>
<organism evidence="5 6">
    <name type="scientific">Marinobacter psychrophilus</name>
    <dbReference type="NCBI Taxonomy" id="330734"/>
    <lineage>
        <taxon>Bacteria</taxon>
        <taxon>Pseudomonadati</taxon>
        <taxon>Pseudomonadota</taxon>
        <taxon>Gammaproteobacteria</taxon>
        <taxon>Pseudomonadales</taxon>
        <taxon>Marinobacteraceae</taxon>
        <taxon>Marinobacter</taxon>
    </lineage>
</organism>
<evidence type="ECO:0000256" key="2">
    <source>
        <dbReference type="ARBA" id="ARBA00022801"/>
    </source>
</evidence>
<gene>
    <name evidence="5" type="ORF">ABA45_02115</name>
</gene>
<dbReference type="GO" id="GO:0000175">
    <property type="term" value="F:3'-5'-RNA exonuclease activity"/>
    <property type="evidence" value="ECO:0007669"/>
    <property type="project" value="InterPro"/>
</dbReference>
<sequence length="204" mass="23319">MNSAYETPVLVVDLEATCWERRLAPSGERQSTHNMEIIEFGCALATRDGELLDSQSFLVRPTLNPVLSEFCKSLTSIQQSMVDAAPVFSEACHLINVWLGQPHEDFLWCSWGNYDRLHIQADSEKHKVFPSLMNYPHLNLKRLWRRTTGQKRKNGMAHALEFHGLALEGHHHRGVDDARNMVRLLPFMDWTLEAELLTPQGEGL</sequence>
<dbReference type="Gene3D" id="3.30.420.10">
    <property type="entry name" value="Ribonuclease H-like superfamily/Ribonuclease H"/>
    <property type="match status" value="1"/>
</dbReference>
<dbReference type="InterPro" id="IPR012337">
    <property type="entry name" value="RNaseH-like_sf"/>
</dbReference>
<dbReference type="GO" id="GO:0003676">
    <property type="term" value="F:nucleic acid binding"/>
    <property type="evidence" value="ECO:0007669"/>
    <property type="project" value="InterPro"/>
</dbReference>
<dbReference type="EMBL" id="CP011494">
    <property type="protein sequence ID" value="AKO51363.1"/>
    <property type="molecule type" value="Genomic_DNA"/>
</dbReference>
<keyword evidence="3 5" id="KW-0269">Exonuclease</keyword>
<dbReference type="InterPro" id="IPR036397">
    <property type="entry name" value="RNaseH_sf"/>
</dbReference>
<accession>A0A0H4I0L1</accession>
<evidence type="ECO:0000313" key="6">
    <source>
        <dbReference type="Proteomes" id="UP000036406"/>
    </source>
</evidence>
<dbReference type="SMART" id="SM00479">
    <property type="entry name" value="EXOIII"/>
    <property type="match status" value="1"/>
</dbReference>
<dbReference type="PANTHER" id="PTHR23044:SF61">
    <property type="entry name" value="3'-5' EXORIBONUCLEASE 1-RELATED"/>
    <property type="match status" value="1"/>
</dbReference>
<dbReference type="STRING" id="330734.ABA45_02115"/>
<dbReference type="KEGG" id="mpq:ABA45_02115"/>
<evidence type="ECO:0000313" key="5">
    <source>
        <dbReference type="EMBL" id="AKO51363.1"/>
    </source>
</evidence>
<reference evidence="5 6" key="1">
    <citation type="submission" date="2015-05" db="EMBL/GenBank/DDBJ databases">
        <title>Complete genome of Marinobacter psychrophilus strain 20041T isolated from sea-ice of the Canadian Basin.</title>
        <authorList>
            <person name="Song L."/>
            <person name="Ren L."/>
            <person name="Yu Y."/>
            <person name="Wang X."/>
        </authorList>
    </citation>
    <scope>NUCLEOTIDE SEQUENCE [LARGE SCALE GENOMIC DNA]</scope>
    <source>
        <strain evidence="5 6">20041</strain>
    </source>
</reference>
<dbReference type="PANTHER" id="PTHR23044">
    <property type="entry name" value="3'-5' EXONUCLEASE ERI1-RELATED"/>
    <property type="match status" value="1"/>
</dbReference>
<dbReference type="InterPro" id="IPR051274">
    <property type="entry name" value="3-5_Exoribonuclease"/>
</dbReference>
<dbReference type="Proteomes" id="UP000036406">
    <property type="component" value="Chromosome"/>
</dbReference>
<dbReference type="RefSeq" id="WP_048384098.1">
    <property type="nucleotide sequence ID" value="NZ_CP011494.1"/>
</dbReference>
<dbReference type="AlphaFoldDB" id="A0A0H4I0L1"/>
<evidence type="ECO:0000256" key="3">
    <source>
        <dbReference type="ARBA" id="ARBA00022839"/>
    </source>
</evidence>
<dbReference type="Pfam" id="PF00929">
    <property type="entry name" value="RNase_T"/>
    <property type="match status" value="1"/>
</dbReference>
<evidence type="ECO:0000256" key="1">
    <source>
        <dbReference type="ARBA" id="ARBA00022722"/>
    </source>
</evidence>
<dbReference type="GO" id="GO:0006259">
    <property type="term" value="P:DNA metabolic process"/>
    <property type="evidence" value="ECO:0007669"/>
    <property type="project" value="UniProtKB-ARBA"/>
</dbReference>